<evidence type="ECO:0000259" key="13">
    <source>
        <dbReference type="PROSITE" id="PS50109"/>
    </source>
</evidence>
<dbReference type="Pfam" id="PF26379">
    <property type="entry name" value="FimL_2nd"/>
    <property type="match status" value="1"/>
</dbReference>
<dbReference type="GO" id="GO:0000155">
    <property type="term" value="F:phosphorelay sensor kinase activity"/>
    <property type="evidence" value="ECO:0007669"/>
    <property type="project" value="InterPro"/>
</dbReference>
<dbReference type="Gene3D" id="3.30.565.10">
    <property type="entry name" value="Histidine kinase-like ATPase, C-terminal domain"/>
    <property type="match status" value="1"/>
</dbReference>
<dbReference type="SUPFAM" id="SSF47226">
    <property type="entry name" value="Histidine-containing phosphotransfer domain, HPT domain"/>
    <property type="match status" value="6"/>
</dbReference>
<evidence type="ECO:0000256" key="6">
    <source>
        <dbReference type="ARBA" id="ARBA00022777"/>
    </source>
</evidence>
<dbReference type="InterPro" id="IPR036061">
    <property type="entry name" value="CheW-like_dom_sf"/>
</dbReference>
<accession>A0A266QCK2</accession>
<dbReference type="STRING" id="1209072.GCA_000766945_01898"/>
<evidence type="ECO:0000256" key="2">
    <source>
        <dbReference type="ARBA" id="ARBA00012438"/>
    </source>
</evidence>
<dbReference type="Gene3D" id="1.20.120.160">
    <property type="entry name" value="HPT domain"/>
    <property type="match status" value="5"/>
</dbReference>
<dbReference type="InterPro" id="IPR005467">
    <property type="entry name" value="His_kinase_dom"/>
</dbReference>
<keyword evidence="6 17" id="KW-0418">Kinase</keyword>
<dbReference type="PRINTS" id="PR00344">
    <property type="entry name" value="BCTRLSENSOR"/>
</dbReference>
<dbReference type="InterPro" id="IPR008207">
    <property type="entry name" value="Sig_transdc_His_kin_Hpt_dom"/>
</dbReference>
<comment type="function">
    <text evidence="8">Involved in the transmission of sensory signals from the chemoreceptors to the flagellar motors. CheA is autophosphorylated; it can transfer its phosphate group to either CheB or CheY.</text>
</comment>
<evidence type="ECO:0000259" key="16">
    <source>
        <dbReference type="PROSITE" id="PS50894"/>
    </source>
</evidence>
<dbReference type="Pfam" id="PF01627">
    <property type="entry name" value="Hpt"/>
    <property type="match status" value="4"/>
</dbReference>
<keyword evidence="4 10" id="KW-0597">Phosphoprotein</keyword>
<reference evidence="18" key="1">
    <citation type="submission" date="2017-05" db="EMBL/GenBank/DDBJ databases">
        <authorList>
            <person name="Barney B.M."/>
        </authorList>
    </citation>
    <scope>NUCLEOTIDE SEQUENCE [LARGE SCALE GENOMIC DNA]</scope>
    <source>
        <strain evidence="18">PSBB022</strain>
    </source>
</reference>
<keyword evidence="18" id="KW-1185">Reference proteome</keyword>
<evidence type="ECO:0000313" key="18">
    <source>
        <dbReference type="Proteomes" id="UP000216101"/>
    </source>
</evidence>
<dbReference type="CDD" id="cd16916">
    <property type="entry name" value="HATPase_CheA-like"/>
    <property type="match status" value="1"/>
</dbReference>
<dbReference type="InterPro" id="IPR011006">
    <property type="entry name" value="CheY-like_superfamily"/>
</dbReference>
<name>A0A266QCK2_9GAMM</name>
<dbReference type="PROSITE" id="PS50894">
    <property type="entry name" value="HPT"/>
    <property type="match status" value="3"/>
</dbReference>
<dbReference type="SUPFAM" id="SSF55874">
    <property type="entry name" value="ATPase domain of HSP90 chaperone/DNA topoisomerase II/histidine kinase"/>
    <property type="match status" value="1"/>
</dbReference>
<keyword evidence="5" id="KW-0808">Transferase</keyword>
<dbReference type="PROSITE" id="PS50109">
    <property type="entry name" value="HIS_KIN"/>
    <property type="match status" value="1"/>
</dbReference>
<dbReference type="PROSITE" id="PS50851">
    <property type="entry name" value="CHEW"/>
    <property type="match status" value="1"/>
</dbReference>
<dbReference type="InterPro" id="IPR001789">
    <property type="entry name" value="Sig_transdc_resp-reg_receiver"/>
</dbReference>
<dbReference type="Pfam" id="PF02895">
    <property type="entry name" value="H-kinase_dim"/>
    <property type="match status" value="1"/>
</dbReference>
<feature type="coiled-coil region" evidence="11">
    <location>
        <begin position="1607"/>
        <end position="1634"/>
    </location>
</feature>
<dbReference type="SMART" id="SM00073">
    <property type="entry name" value="HPT"/>
    <property type="match status" value="3"/>
</dbReference>
<evidence type="ECO:0000256" key="1">
    <source>
        <dbReference type="ARBA" id="ARBA00000085"/>
    </source>
</evidence>
<organism evidence="17 18">
    <name type="scientific">Cellvibrio mixtus</name>
    <dbReference type="NCBI Taxonomy" id="39650"/>
    <lineage>
        <taxon>Bacteria</taxon>
        <taxon>Pseudomonadati</taxon>
        <taxon>Pseudomonadota</taxon>
        <taxon>Gammaproteobacteria</taxon>
        <taxon>Cellvibrionales</taxon>
        <taxon>Cellvibrionaceae</taxon>
        <taxon>Cellvibrio</taxon>
    </lineage>
</organism>
<protein>
    <recommendedName>
        <fullName evidence="3">Chemotaxis protein CheA</fullName>
        <ecNumber evidence="2">2.7.13.3</ecNumber>
    </recommendedName>
</protein>
<dbReference type="Proteomes" id="UP000216101">
    <property type="component" value="Unassembled WGS sequence"/>
</dbReference>
<comment type="caution">
    <text evidence="17">The sequence shown here is derived from an EMBL/GenBank/DDBJ whole genome shotgun (WGS) entry which is preliminary data.</text>
</comment>
<dbReference type="InterPro" id="IPR058661">
    <property type="entry name" value="FimL_2nd"/>
</dbReference>
<evidence type="ECO:0000256" key="7">
    <source>
        <dbReference type="ARBA" id="ARBA00023012"/>
    </source>
</evidence>
<dbReference type="RefSeq" id="WP_094984978.1">
    <property type="nucleotide sequence ID" value="NZ_NHNI01000001.1"/>
</dbReference>
<keyword evidence="11" id="KW-0175">Coiled coil</keyword>
<dbReference type="EMBL" id="NHNI01000001">
    <property type="protein sequence ID" value="OZY87597.1"/>
    <property type="molecule type" value="Genomic_DNA"/>
</dbReference>
<evidence type="ECO:0000259" key="14">
    <source>
        <dbReference type="PROSITE" id="PS50110"/>
    </source>
</evidence>
<proteinExistence type="predicted"/>
<feature type="modified residue" description="Phosphohistidine" evidence="9">
    <location>
        <position position="995"/>
    </location>
</feature>
<dbReference type="SMART" id="SM00448">
    <property type="entry name" value="REC"/>
    <property type="match status" value="1"/>
</dbReference>
<evidence type="ECO:0000256" key="10">
    <source>
        <dbReference type="PROSITE-ProRule" id="PRU00169"/>
    </source>
</evidence>
<dbReference type="SMART" id="SM00260">
    <property type="entry name" value="CheW"/>
    <property type="match status" value="1"/>
</dbReference>
<feature type="domain" description="HPt" evidence="16">
    <location>
        <begin position="1337"/>
        <end position="1447"/>
    </location>
</feature>
<evidence type="ECO:0000256" key="8">
    <source>
        <dbReference type="ARBA" id="ARBA00035100"/>
    </source>
</evidence>
<dbReference type="SUPFAM" id="SSF50341">
    <property type="entry name" value="CheW-like"/>
    <property type="match status" value="1"/>
</dbReference>
<evidence type="ECO:0000256" key="9">
    <source>
        <dbReference type="PROSITE-ProRule" id="PRU00110"/>
    </source>
</evidence>
<dbReference type="InterPro" id="IPR036890">
    <property type="entry name" value="HATPase_C_sf"/>
</dbReference>
<dbReference type="CDD" id="cd17574">
    <property type="entry name" value="REC_OmpR"/>
    <property type="match status" value="1"/>
</dbReference>
<comment type="catalytic activity">
    <reaction evidence="1">
        <text>ATP + protein L-histidine = ADP + protein N-phospho-L-histidine.</text>
        <dbReference type="EC" id="2.7.13.3"/>
    </reaction>
</comment>
<dbReference type="FunFam" id="3.30.565.10:FF:000016">
    <property type="entry name" value="Chemotaxis protein CheA, putative"/>
    <property type="match status" value="1"/>
</dbReference>
<gene>
    <name evidence="17" type="ORF">CBP51_11695</name>
</gene>
<evidence type="ECO:0000256" key="5">
    <source>
        <dbReference type="ARBA" id="ARBA00022679"/>
    </source>
</evidence>
<dbReference type="PANTHER" id="PTHR43395">
    <property type="entry name" value="SENSOR HISTIDINE KINASE CHEA"/>
    <property type="match status" value="1"/>
</dbReference>
<dbReference type="Gene3D" id="2.30.30.40">
    <property type="entry name" value="SH3 Domains"/>
    <property type="match status" value="1"/>
</dbReference>
<dbReference type="SUPFAM" id="SSF52172">
    <property type="entry name" value="CheY-like"/>
    <property type="match status" value="1"/>
</dbReference>
<feature type="region of interest" description="Disordered" evidence="12">
    <location>
        <begin position="570"/>
        <end position="590"/>
    </location>
</feature>
<dbReference type="SMART" id="SM00387">
    <property type="entry name" value="HATPase_c"/>
    <property type="match status" value="1"/>
</dbReference>
<evidence type="ECO:0000313" key="17">
    <source>
        <dbReference type="EMBL" id="OZY87597.1"/>
    </source>
</evidence>
<dbReference type="InterPro" id="IPR004105">
    <property type="entry name" value="CheA-like_dim"/>
</dbReference>
<evidence type="ECO:0000259" key="15">
    <source>
        <dbReference type="PROSITE" id="PS50851"/>
    </source>
</evidence>
<feature type="modified residue" description="Phosphohistidine" evidence="9">
    <location>
        <position position="734"/>
    </location>
</feature>
<dbReference type="EC" id="2.7.13.3" evidence="2"/>
<dbReference type="InterPro" id="IPR003594">
    <property type="entry name" value="HATPase_dom"/>
</dbReference>
<sequence>MADNRNFAALDWLIHEISETLKEARQSLESYVENPKDAARIRFCLTHIHQVHGSLQMVEFYGAAMLASEMEQLTQAMIAGTVANSSEAQEVLMRAILQFPLYLDQVKATRKDNPLVVLPLLNDLRAVRGESLLTDTKLFVPNLTPAKKVSGARLPVTNDNVQFQAMVLKLRQMYQYAASGFIRGVNPEENLAYLQKAFSRLQKLTHGTARFALWDICLALVEAIEIDAIEMSVAVKNLLRQLDKEIKVLAVHGTKALNSFTNDELIKNLLYYVARAGKHAPGFPPNSQLQRIFDTYQLEEALLEGKETGEETQNMLSVPDADAMRSVVDAIKEELGLIKNSLDICLAGGNTHNTLNDALPIVKRVADTMAVLGLGDLRKRLLEQGAALELVVDSDSQLSDEQLLAVASQIIAIENALDSLTEHGGQETSGNDEADITLSRAKESVLRESRNGLEHAKDAIIEYIASQWNRQHLQTVPTTLREIRGGLEIMPLPRPARILGACARFIEEQLLEQDATPQWSTLDTLADAITSVEYYLERLSSGGRKEEIDLLLTVAEESVAGLGYAVAKVSKTEPDEPQTTPADSDVQEAEAELTAAYEQASNQDADESNSREDESTYLEAIYANATADVPQANLETIDYSLPGEPDALAELPDEPISVADGLAEHEQDADEPALIATANAPVIERDNEDIDDEIIDIFIEEATEVTETINEYFPRWAQNFEDNNALIEFRRAFHTLKGSGRMVGANEIGELAWSIENMLNRVLDHTISPQAVHVRIIENVCTLLPGMIAAFRDNEAYPQSELAETYRQQAHSLSQGIIPAALQAELDSQTPFSIPPVAAPAALVDADETLADDDEPEEITLASLPVNDDELEEHPDEYVDEDGDAPDTLDITDALDHDDDLVEAVIDKLPFDAQEQDHTQLDSDAVPEALPPLLLMSESAVENADADDDQDAQLWDIFGAEAITHLQVVEEFIARMEAEAPIYEPPSEEMQRALHTLKGSAHMAEITQVAELATPLERFAKELRSYHVNINDDILQLLRDAVSYTQIALQQIEAGEAVNIPRLQQFVARVNELRDIHVAPLVRQQELDESGKRPVDPELLAIFMAEEMNLLLDADKIIAQWQANPADTVELIPVMDELGKLTKAAAHAYLPSMAELSEKIHSVYEAIIADNLSCSAPVCDALNQTHVALLDMVDAIAAGQNLNGIPEAINDALDELLSTEVVTLTALSNDEVVAMDDGIPLMEAVEEDLIDSDAVDFYPAPVSYDAYAAELAAETSESEDTDDEQLDYPIVELTETETDNSPVYEADLVEELPLVDAVVDLTPEPVAVAPNSPDAIDEDFDPEIVEIFIEEAGEILEEIDGSLNKWQDDWNNSDCVEQLKRSLHTFKGGARLAGLMELGDLSHDFETMLIEMDEDAELDQAFFGRLHDFQDRLHAGVELASKRLNGQQIVVEQRQPDAQSAPELEIPLLDNSIDAPADDLVDTTAFSNISADTDDLPAYSKPTVVVDNTRAEQIHAFETHGTPSEKPNVLTFAPKAKPATGNLPQIPGSEYGGGLRSGNTGPAQVQHLAARRTGPQEVVKVSAELLEELVNLAGETSISRGRMEQQVSDLSGSIEEMDATIQRLQEQLRRLDIETEAQVLFRQEQMAQHEEFDPLEMDRYSQLQQLSRSLIESASDLMDLKFTLADKTRDTETLLLQQSRINTDLQEGLMRSRMVPFSRLVPRLRRIVRQAATELGKEVDFELDNVEGELDRSVLERMVAPLEHMLRNAVDHGIEMPDERIAAGKNPNGRILLTLGREGGDVILRLIDDGRGINLKRVREKAIERGLMAADAQLNDQDVIQFILHAGFSTADKVTQISGRGVGMDVVHSEIKQLGGAMFIDSNWGTGTEFTIRLPFTVSVNRALMVQIGDDLYAIPLNSIEGIVRVSPFELEHYYQDDSARFDYAGEQYLVRYLGSLLDSSAQPKLDGQMLPLPVVLVRSTEHTVALQVDRLLGSREIVVKTLGAQFSAVRGVSGATVMGDGSVVVILDLHAMIREQLALGLQNAIQLEPFGLLPLKDEDMSEKTVMVVDDSVTVRKVTSRFLEREGFRVITAKDGVEALQVLQDHMPDVMLLDIEMPRMDGFEVAKNIRTSSRLKDLPIIMITSRTGEKHRERAFSLGVNKYLGKPYQEDLLLSNIQELLHIRAK</sequence>
<dbReference type="GO" id="GO:0006935">
    <property type="term" value="P:chemotaxis"/>
    <property type="evidence" value="ECO:0007669"/>
    <property type="project" value="InterPro"/>
</dbReference>
<dbReference type="Pfam" id="PF00072">
    <property type="entry name" value="Response_reg"/>
    <property type="match status" value="1"/>
</dbReference>
<evidence type="ECO:0000256" key="4">
    <source>
        <dbReference type="ARBA" id="ARBA00022553"/>
    </source>
</evidence>
<dbReference type="CDD" id="cd00088">
    <property type="entry name" value="HPT"/>
    <property type="match status" value="3"/>
</dbReference>
<feature type="domain" description="HPt" evidence="16">
    <location>
        <begin position="687"/>
        <end position="791"/>
    </location>
</feature>
<dbReference type="InterPro" id="IPR004358">
    <property type="entry name" value="Sig_transdc_His_kin-like_C"/>
</dbReference>
<evidence type="ECO:0000256" key="12">
    <source>
        <dbReference type="SAM" id="MobiDB-lite"/>
    </source>
</evidence>
<dbReference type="SMART" id="SM01231">
    <property type="entry name" value="H-kinase_dim"/>
    <property type="match status" value="1"/>
</dbReference>
<feature type="domain" description="CheW-like" evidence="15">
    <location>
        <begin position="1900"/>
        <end position="2039"/>
    </location>
</feature>
<dbReference type="GO" id="GO:0005737">
    <property type="term" value="C:cytoplasm"/>
    <property type="evidence" value="ECO:0007669"/>
    <property type="project" value="InterPro"/>
</dbReference>
<dbReference type="PROSITE" id="PS50110">
    <property type="entry name" value="RESPONSE_REGULATORY"/>
    <property type="match status" value="1"/>
</dbReference>
<dbReference type="InterPro" id="IPR036641">
    <property type="entry name" value="HPT_dom_sf"/>
</dbReference>
<keyword evidence="7" id="KW-0902">Two-component regulatory system</keyword>
<feature type="domain" description="HPt" evidence="16">
    <location>
        <begin position="947"/>
        <end position="1052"/>
    </location>
</feature>
<evidence type="ECO:0000256" key="3">
    <source>
        <dbReference type="ARBA" id="ARBA00021495"/>
    </source>
</evidence>
<evidence type="ECO:0000256" key="11">
    <source>
        <dbReference type="SAM" id="Coils"/>
    </source>
</evidence>
<feature type="domain" description="Response regulatory" evidence="14">
    <location>
        <begin position="2065"/>
        <end position="2181"/>
    </location>
</feature>
<dbReference type="InterPro" id="IPR002545">
    <property type="entry name" value="CheW-lke_dom"/>
</dbReference>
<feature type="modified residue" description="Phosphohistidine" evidence="9">
    <location>
        <position position="1384"/>
    </location>
</feature>
<dbReference type="Gene3D" id="3.40.50.2300">
    <property type="match status" value="1"/>
</dbReference>
<feature type="modified residue" description="4-aspartylphosphate" evidence="10">
    <location>
        <position position="2114"/>
    </location>
</feature>
<dbReference type="InterPro" id="IPR051315">
    <property type="entry name" value="Bact_Chemotaxis_CheA"/>
</dbReference>
<feature type="domain" description="Histidine kinase" evidence="13">
    <location>
        <begin position="1646"/>
        <end position="1898"/>
    </location>
</feature>
<dbReference type="Pfam" id="PF02518">
    <property type="entry name" value="HATPase_c"/>
    <property type="match status" value="1"/>
</dbReference>
<dbReference type="Pfam" id="PF01584">
    <property type="entry name" value="CheW"/>
    <property type="match status" value="1"/>
</dbReference>
<dbReference type="PANTHER" id="PTHR43395:SF8">
    <property type="entry name" value="HISTIDINE KINASE"/>
    <property type="match status" value="1"/>
</dbReference>